<dbReference type="NCBIfam" id="TIGR01499">
    <property type="entry name" value="folC"/>
    <property type="match status" value="1"/>
</dbReference>
<evidence type="ECO:0000256" key="7">
    <source>
        <dbReference type="ARBA" id="ARBA00047493"/>
    </source>
</evidence>
<keyword evidence="13" id="KW-1185">Reference proteome</keyword>
<dbReference type="PROSITE" id="PS01012">
    <property type="entry name" value="FOLYLPOLYGLU_SYNT_2"/>
    <property type="match status" value="1"/>
</dbReference>
<dbReference type="Pfam" id="PF02875">
    <property type="entry name" value="Mur_ligase_C"/>
    <property type="match status" value="1"/>
</dbReference>
<dbReference type="PANTHER" id="PTHR11136">
    <property type="entry name" value="FOLYLPOLYGLUTAMATE SYNTHASE-RELATED"/>
    <property type="match status" value="1"/>
</dbReference>
<feature type="domain" description="Mur ligase central" evidence="9">
    <location>
        <begin position="43"/>
        <end position="188"/>
    </location>
</feature>
<evidence type="ECO:0000256" key="1">
    <source>
        <dbReference type="ARBA" id="ARBA00008276"/>
    </source>
</evidence>
<sequence length="401" mass="45415">MFRNIDKAIAYIESKRHKNTIESFGRILEELGINTKQKNMIHIAGTNGKGSTVNYLRSILNAHGYHVGSFTSPYMIKHNDRIRIDDYPISDEDLLALINKYESVIEEKNLSMFEIDVLIMLDYFSTHDLDYRIIECGIGGANDKTNVIQPIISAITNIGNDHLDQIGPSLYDVINEKMGIIKEGQYFITSEVEGTVLARLQEQCDAMGATMVVVPEYQVSRYPFHFRYRDMAFTLKNQGIYQIANARLALTIANKLITLDSETTEKAIESAVWYGRFEMMTVAGHQVILDGAHNTDGIKALLSTVQYVRTEDTVFIFSGLKDKDVDEMIELIDEAGYPIYLTSFNDERASDLASYRSFSTVTVVPHFAEAIKVALLKHDQLVITGSLHFISSVRKYLKQNY</sequence>
<dbReference type="EMBL" id="JAHOEF010000013">
    <property type="protein sequence ID" value="MBV3382236.1"/>
    <property type="molecule type" value="Genomic_DNA"/>
</dbReference>
<dbReference type="InterPro" id="IPR018109">
    <property type="entry name" value="Folylpolyglutamate_synth_CS"/>
</dbReference>
<keyword evidence="4" id="KW-0547">Nucleotide-binding</keyword>
<comment type="similarity">
    <text evidence="1">Belongs to the folylpolyglutamate synthase family.</text>
</comment>
<dbReference type="EMBL" id="JAHOEL010000014">
    <property type="protein sequence ID" value="MBV3392294.1"/>
    <property type="molecule type" value="Genomic_DNA"/>
</dbReference>
<dbReference type="GO" id="GO:0008841">
    <property type="term" value="F:dihydrofolate synthase activity"/>
    <property type="evidence" value="ECO:0007669"/>
    <property type="project" value="TreeGrafter"/>
</dbReference>
<dbReference type="InterPro" id="IPR004101">
    <property type="entry name" value="Mur_ligase_C"/>
</dbReference>
<dbReference type="PIRSF" id="PIRSF001563">
    <property type="entry name" value="Folylpolyglu_synth"/>
    <property type="match status" value="1"/>
</dbReference>
<dbReference type="GO" id="GO:0005737">
    <property type="term" value="C:cytoplasm"/>
    <property type="evidence" value="ECO:0007669"/>
    <property type="project" value="TreeGrafter"/>
</dbReference>
<evidence type="ECO:0000256" key="6">
    <source>
        <dbReference type="ARBA" id="ARBA00030592"/>
    </source>
</evidence>
<dbReference type="PANTHER" id="PTHR11136:SF0">
    <property type="entry name" value="DIHYDROFOLATE SYNTHETASE-RELATED"/>
    <property type="match status" value="1"/>
</dbReference>
<reference evidence="10 13" key="1">
    <citation type="submission" date="2021-06" db="EMBL/GenBank/DDBJ databases">
        <title>Collection of gut derived symbiotic bacterial strains cultured from healthy donors.</title>
        <authorList>
            <person name="Lin H."/>
            <person name="Littmann E."/>
            <person name="Pamer E.G."/>
        </authorList>
    </citation>
    <scope>NUCLEOTIDE SEQUENCE</scope>
    <source>
        <strain evidence="11 13">MSK.21.70</strain>
        <strain evidence="10">MSK.21.82</strain>
    </source>
</reference>
<organism evidence="10 12">
    <name type="scientific">Catenibacterium mitsuokai</name>
    <dbReference type="NCBI Taxonomy" id="100886"/>
    <lineage>
        <taxon>Bacteria</taxon>
        <taxon>Bacillati</taxon>
        <taxon>Bacillota</taxon>
        <taxon>Erysipelotrichia</taxon>
        <taxon>Erysipelotrichales</taxon>
        <taxon>Coprobacillaceae</taxon>
        <taxon>Catenibacterium</taxon>
    </lineage>
</organism>
<feature type="domain" description="Mur ligase C-terminal" evidence="8">
    <location>
        <begin position="275"/>
        <end position="385"/>
    </location>
</feature>
<evidence type="ECO:0000256" key="3">
    <source>
        <dbReference type="ARBA" id="ARBA00022598"/>
    </source>
</evidence>
<evidence type="ECO:0000313" key="10">
    <source>
        <dbReference type="EMBL" id="MBV3382236.1"/>
    </source>
</evidence>
<dbReference type="PROSITE" id="PS01011">
    <property type="entry name" value="FOLYLPOLYGLU_SYNT_1"/>
    <property type="match status" value="1"/>
</dbReference>
<evidence type="ECO:0000256" key="5">
    <source>
        <dbReference type="ARBA" id="ARBA00022840"/>
    </source>
</evidence>
<evidence type="ECO:0000313" key="12">
    <source>
        <dbReference type="Proteomes" id="UP001196408"/>
    </source>
</evidence>
<evidence type="ECO:0000313" key="13">
    <source>
        <dbReference type="Proteomes" id="UP001197492"/>
    </source>
</evidence>
<evidence type="ECO:0000313" key="11">
    <source>
        <dbReference type="EMBL" id="MBV3392294.1"/>
    </source>
</evidence>
<keyword evidence="5" id="KW-0067">ATP-binding</keyword>
<comment type="caution">
    <text evidence="10">The sequence shown here is derived from an EMBL/GenBank/DDBJ whole genome shotgun (WGS) entry which is preliminary data.</text>
</comment>
<name>A0AAW4MQ28_9FIRM</name>
<dbReference type="Proteomes" id="UP001196408">
    <property type="component" value="Unassembled WGS sequence"/>
</dbReference>
<dbReference type="Proteomes" id="UP001197492">
    <property type="component" value="Unassembled WGS sequence"/>
</dbReference>
<accession>A0AAW4MQ28</accession>
<dbReference type="GO" id="GO:0005524">
    <property type="term" value="F:ATP binding"/>
    <property type="evidence" value="ECO:0007669"/>
    <property type="project" value="UniProtKB-KW"/>
</dbReference>
<dbReference type="InterPro" id="IPR013221">
    <property type="entry name" value="Mur_ligase_cen"/>
</dbReference>
<dbReference type="GO" id="GO:0004326">
    <property type="term" value="F:tetrahydrofolylpolyglutamate synthase activity"/>
    <property type="evidence" value="ECO:0007669"/>
    <property type="project" value="UniProtKB-EC"/>
</dbReference>
<comment type="catalytic activity">
    <reaction evidence="7">
        <text>(6S)-5,6,7,8-tetrahydrofolyl-(gamma-L-Glu)(n) + L-glutamate + ATP = (6S)-5,6,7,8-tetrahydrofolyl-(gamma-L-Glu)(n+1) + ADP + phosphate + H(+)</text>
        <dbReference type="Rhea" id="RHEA:10580"/>
        <dbReference type="Rhea" id="RHEA-COMP:14738"/>
        <dbReference type="Rhea" id="RHEA-COMP:14740"/>
        <dbReference type="ChEBI" id="CHEBI:15378"/>
        <dbReference type="ChEBI" id="CHEBI:29985"/>
        <dbReference type="ChEBI" id="CHEBI:30616"/>
        <dbReference type="ChEBI" id="CHEBI:43474"/>
        <dbReference type="ChEBI" id="CHEBI:141005"/>
        <dbReference type="ChEBI" id="CHEBI:456216"/>
        <dbReference type="EC" id="6.3.2.17"/>
    </reaction>
</comment>
<evidence type="ECO:0000256" key="2">
    <source>
        <dbReference type="ARBA" id="ARBA00013025"/>
    </source>
</evidence>
<proteinExistence type="inferred from homology"/>
<gene>
    <name evidence="10" type="ORF">KSV97_03130</name>
    <name evidence="11" type="ORF">KSW06_03310</name>
</gene>
<evidence type="ECO:0000259" key="9">
    <source>
        <dbReference type="Pfam" id="PF08245"/>
    </source>
</evidence>
<dbReference type="EC" id="6.3.2.17" evidence="2"/>
<evidence type="ECO:0000256" key="4">
    <source>
        <dbReference type="ARBA" id="ARBA00022741"/>
    </source>
</evidence>
<protein>
    <recommendedName>
        <fullName evidence="2">tetrahydrofolate synthase</fullName>
        <ecNumber evidence="2">6.3.2.17</ecNumber>
    </recommendedName>
    <alternativeName>
        <fullName evidence="6">Tetrahydrofolylpolyglutamate synthase</fullName>
    </alternativeName>
</protein>
<keyword evidence="3" id="KW-0436">Ligase</keyword>
<dbReference type="RefSeq" id="WP_217747226.1">
    <property type="nucleotide sequence ID" value="NZ_JAHOEB010000014.1"/>
</dbReference>
<dbReference type="Pfam" id="PF08245">
    <property type="entry name" value="Mur_ligase_M"/>
    <property type="match status" value="1"/>
</dbReference>
<evidence type="ECO:0000259" key="8">
    <source>
        <dbReference type="Pfam" id="PF02875"/>
    </source>
</evidence>
<dbReference type="AlphaFoldDB" id="A0AAW4MQ28"/>
<dbReference type="InterPro" id="IPR001645">
    <property type="entry name" value="Folylpolyglutamate_synth"/>
</dbReference>